<name>A0A1C3HKP3_SERMA</name>
<sequence length="352" mass="39471">MTMRNETRELWDKYIARQVELNGVTVGAVTKGFNLAPSVAQTLEDKTQQSDEFLKKINIVGVPEQEGEKIGLGINGPLASTNDSNTDRRVPRSVHTLENNKYRCEKTNTDTFISYAQLDMWAKFKDFQTRITNRIIKRRALDRITVGFNGTSRADKSDLNANPLLQDVNIGWLQQYRLHAPQRVMKDVTITSRDDENKVVAKGMYGNVDSLVYDAKNNLLDEWNKRSTELVVICGGNIVTSKEFSILNAISASNPNSEALAGQLLVASKKIAGLDSYIAPFFPDGTLFITPFQNLSIYFMDDKHRRMIREEPHYNRVATYESSNDAYVVEDYGFGCLVEGITFAKAETGGGA</sequence>
<dbReference type="AlphaFoldDB" id="A0A1C3HKP3"/>
<dbReference type="Pfam" id="PF05125">
    <property type="entry name" value="Phage_cap_P2"/>
    <property type="match status" value="1"/>
</dbReference>
<proteinExistence type="predicted"/>
<organism evidence="1">
    <name type="scientific">Serratia marcescens</name>
    <dbReference type="NCBI Taxonomy" id="615"/>
    <lineage>
        <taxon>Bacteria</taxon>
        <taxon>Pseudomonadati</taxon>
        <taxon>Pseudomonadota</taxon>
        <taxon>Gammaproteobacteria</taxon>
        <taxon>Enterobacterales</taxon>
        <taxon>Yersiniaceae</taxon>
        <taxon>Serratia</taxon>
    </lineage>
</organism>
<dbReference type="NCBIfam" id="TIGR01551">
    <property type="entry name" value="major_capsid_P2"/>
    <property type="match status" value="1"/>
</dbReference>
<reference evidence="1" key="1">
    <citation type="submission" date="2016-05" db="EMBL/GenBank/DDBJ databases">
        <authorList>
            <person name="Cock P.J.A."/>
            <person name="Cock P.J.A."/>
        </authorList>
    </citation>
    <scope>NUCLEOTIDE SEQUENCE</scope>
    <source>
        <strain evidence="1">PWN146_assembly</strain>
    </source>
</reference>
<evidence type="ECO:0000313" key="1">
    <source>
        <dbReference type="EMBL" id="SAY45621.1"/>
    </source>
</evidence>
<dbReference type="InterPro" id="IPR006441">
    <property type="entry name" value="Phage_P2_GpN"/>
</dbReference>
<gene>
    <name evidence="1" type="ORF">PWN146_04357</name>
</gene>
<protein>
    <submittedName>
        <fullName evidence="1">Phage major capsid protein, P2 family</fullName>
    </submittedName>
</protein>
<accession>A0A1C3HKP3</accession>
<dbReference type="EMBL" id="LT575490">
    <property type="protein sequence ID" value="SAY45621.1"/>
    <property type="molecule type" value="Genomic_DNA"/>
</dbReference>